<organism evidence="4 5">
    <name type="scientific">Paenibacillus popilliae ATCC 14706</name>
    <dbReference type="NCBI Taxonomy" id="1212764"/>
    <lineage>
        <taxon>Bacteria</taxon>
        <taxon>Bacillati</taxon>
        <taxon>Bacillota</taxon>
        <taxon>Bacilli</taxon>
        <taxon>Bacillales</taxon>
        <taxon>Paenibacillaceae</taxon>
        <taxon>Paenibacillus</taxon>
    </lineage>
</organism>
<dbReference type="OrthoDB" id="7358785at2"/>
<feature type="region of interest" description="Disordered" evidence="2">
    <location>
        <begin position="288"/>
        <end position="308"/>
    </location>
</feature>
<dbReference type="RefSeq" id="WP_006288024.1">
    <property type="nucleotide sequence ID" value="NZ_BALG01000385.1"/>
</dbReference>
<evidence type="ECO:0000259" key="3">
    <source>
        <dbReference type="Pfam" id="PF10668"/>
    </source>
</evidence>
<feature type="compositionally biased region" description="Acidic residues" evidence="2">
    <location>
        <begin position="295"/>
        <end position="308"/>
    </location>
</feature>
<keyword evidence="1" id="KW-0175">Coiled coil</keyword>
<feature type="compositionally biased region" description="Basic and acidic residues" evidence="2">
    <location>
        <begin position="8"/>
        <end position="19"/>
    </location>
</feature>
<dbReference type="Pfam" id="PF10668">
    <property type="entry name" value="Phage_terminase"/>
    <property type="match status" value="1"/>
</dbReference>
<feature type="region of interest" description="Disordered" evidence="2">
    <location>
        <begin position="52"/>
        <end position="84"/>
    </location>
</feature>
<protein>
    <submittedName>
        <fullName evidence="4">Uncharacterized conserved protein</fullName>
    </submittedName>
</protein>
<accession>M9LLN9</accession>
<feature type="coiled-coil region" evidence="1">
    <location>
        <begin position="253"/>
        <end position="283"/>
    </location>
</feature>
<evidence type="ECO:0000313" key="4">
    <source>
        <dbReference type="EMBL" id="GAC44230.1"/>
    </source>
</evidence>
<feature type="domain" description="PBSX phage terminase small subunit-like N-terminal" evidence="3">
    <location>
        <begin position="4"/>
        <end position="54"/>
    </location>
</feature>
<sequence>MAGQKRNPNRDEAKQRWLESDGEATNAEFAELAGVPESRIRKWKCEDKWEEALKEQRASRKPGGQPGNQNAKGHGAPKRNENAVTHGAYKTVYFDELSESERILIEQIDLDTKTNMLRELQTLVVKENDLKKRIAQLETESETNLHVDRVIEMMVPNSNEKLAKQQDKLQELTVQRDELVWEMESVDNPTKQQQKKLDKLEREIEELRDMVSDAEREDTGEAMKLSMQTVIKASPFERALKLRTELDKTHGRIIRLLDSVKAYELESRRLELEERKYRLAKQKVTGEFNINPETGEIDDTTDDENDEI</sequence>
<keyword evidence="5" id="KW-1185">Reference proteome</keyword>
<evidence type="ECO:0000256" key="1">
    <source>
        <dbReference type="SAM" id="Coils"/>
    </source>
</evidence>
<name>M9LLN9_PAEPP</name>
<feature type="region of interest" description="Disordered" evidence="2">
    <location>
        <begin position="1"/>
        <end position="30"/>
    </location>
</feature>
<gene>
    <name evidence="4" type="ORF">PPOP_3633</name>
</gene>
<dbReference type="InterPro" id="IPR018925">
    <property type="entry name" value="XtmA-like_N"/>
</dbReference>
<proteinExistence type="predicted"/>
<dbReference type="Proteomes" id="UP000029453">
    <property type="component" value="Unassembled WGS sequence"/>
</dbReference>
<evidence type="ECO:0000256" key="2">
    <source>
        <dbReference type="SAM" id="MobiDB-lite"/>
    </source>
</evidence>
<dbReference type="NCBIfam" id="NF040601">
    <property type="entry name" value="TerS_not_xtmA"/>
    <property type="match status" value="1"/>
</dbReference>
<dbReference type="EMBL" id="BALG01000385">
    <property type="protein sequence ID" value="GAC44230.1"/>
    <property type="molecule type" value="Genomic_DNA"/>
</dbReference>
<feature type="coiled-coil region" evidence="1">
    <location>
        <begin position="120"/>
        <end position="217"/>
    </location>
</feature>
<reference evidence="4 5" key="1">
    <citation type="submission" date="2012-10" db="EMBL/GenBank/DDBJ databases">
        <title>Draft Genome Sequence of Paenibacillus popilliae ATCC 14706T.</title>
        <authorList>
            <person name="Iiyama K."/>
            <person name="Mori K."/>
            <person name="Mon H."/>
            <person name="Chieda Y."/>
            <person name="Lee J.M."/>
            <person name="Kusakabe T."/>
            <person name="Tashiro K."/>
            <person name="Asano S."/>
            <person name="Yasunaga-Aoki C."/>
            <person name="Shimizu S."/>
        </authorList>
    </citation>
    <scope>NUCLEOTIDE SEQUENCE [LARGE SCALE GENOMIC DNA]</scope>
    <source>
        <strain evidence="4 5">ATCC 14706</strain>
    </source>
</reference>
<evidence type="ECO:0000313" key="5">
    <source>
        <dbReference type="Proteomes" id="UP000029453"/>
    </source>
</evidence>
<dbReference type="AlphaFoldDB" id="M9LLN9"/>
<comment type="caution">
    <text evidence="4">The sequence shown here is derived from an EMBL/GenBank/DDBJ whole genome shotgun (WGS) entry which is preliminary data.</text>
</comment>